<reference evidence="9" key="1">
    <citation type="submission" date="2021-06" db="EMBL/GenBank/DDBJ databases">
        <authorList>
            <person name="Hodson N. C."/>
            <person name="Mongue J. A."/>
            <person name="Jaron S. K."/>
        </authorList>
    </citation>
    <scope>NUCLEOTIDE SEQUENCE</scope>
</reference>
<dbReference type="GO" id="GO:0005737">
    <property type="term" value="C:cytoplasm"/>
    <property type="evidence" value="ECO:0007669"/>
    <property type="project" value="TreeGrafter"/>
</dbReference>
<dbReference type="GO" id="GO:0005044">
    <property type="term" value="F:scavenger receptor activity"/>
    <property type="evidence" value="ECO:0007669"/>
    <property type="project" value="TreeGrafter"/>
</dbReference>
<gene>
    <name evidence="9" type="ORF">AFUS01_LOCUS43160</name>
</gene>
<evidence type="ECO:0000256" key="5">
    <source>
        <dbReference type="ARBA" id="ARBA00022989"/>
    </source>
</evidence>
<evidence type="ECO:0000256" key="6">
    <source>
        <dbReference type="ARBA" id="ARBA00023136"/>
    </source>
</evidence>
<evidence type="ECO:0000256" key="4">
    <source>
        <dbReference type="ARBA" id="ARBA00022692"/>
    </source>
</evidence>
<accession>A0A8J2PJZ2</accession>
<comment type="caution">
    <text evidence="9">The sequence shown here is derived from an EMBL/GenBank/DDBJ whole genome shotgun (WGS) entry which is preliminary data.</text>
</comment>
<evidence type="ECO:0000256" key="7">
    <source>
        <dbReference type="ARBA" id="ARBA00023180"/>
    </source>
</evidence>
<evidence type="ECO:0000256" key="3">
    <source>
        <dbReference type="ARBA" id="ARBA00022475"/>
    </source>
</evidence>
<feature type="transmembrane region" description="Helical" evidence="8">
    <location>
        <begin position="27"/>
        <end position="46"/>
    </location>
</feature>
<evidence type="ECO:0000313" key="10">
    <source>
        <dbReference type="Proteomes" id="UP000708208"/>
    </source>
</evidence>
<dbReference type="GO" id="GO:0005886">
    <property type="term" value="C:plasma membrane"/>
    <property type="evidence" value="ECO:0007669"/>
    <property type="project" value="UniProtKB-SubCell"/>
</dbReference>
<comment type="similarity">
    <text evidence="2">Belongs to the CD36 family.</text>
</comment>
<keyword evidence="5 8" id="KW-1133">Transmembrane helix</keyword>
<dbReference type="PANTHER" id="PTHR11923">
    <property type="entry name" value="SCAVENGER RECEPTOR CLASS B TYPE-1 SR-B1"/>
    <property type="match status" value="1"/>
</dbReference>
<evidence type="ECO:0000256" key="8">
    <source>
        <dbReference type="SAM" id="Phobius"/>
    </source>
</evidence>
<dbReference type="Proteomes" id="UP000708208">
    <property type="component" value="Unassembled WGS sequence"/>
</dbReference>
<feature type="transmembrane region" description="Helical" evidence="8">
    <location>
        <begin position="469"/>
        <end position="486"/>
    </location>
</feature>
<feature type="transmembrane region" description="Helical" evidence="8">
    <location>
        <begin position="384"/>
        <end position="405"/>
    </location>
</feature>
<organism evidence="9 10">
    <name type="scientific">Allacma fusca</name>
    <dbReference type="NCBI Taxonomy" id="39272"/>
    <lineage>
        <taxon>Eukaryota</taxon>
        <taxon>Metazoa</taxon>
        <taxon>Ecdysozoa</taxon>
        <taxon>Arthropoda</taxon>
        <taxon>Hexapoda</taxon>
        <taxon>Collembola</taxon>
        <taxon>Symphypleona</taxon>
        <taxon>Sminthuridae</taxon>
        <taxon>Allacma</taxon>
    </lineage>
</organism>
<proteinExistence type="inferred from homology"/>
<evidence type="ECO:0000256" key="1">
    <source>
        <dbReference type="ARBA" id="ARBA00004236"/>
    </source>
</evidence>
<dbReference type="PANTHER" id="PTHR11923:SF51">
    <property type="entry name" value="LYSOSOME MEMBRANE PROTEIN 2"/>
    <property type="match status" value="1"/>
</dbReference>
<keyword evidence="6 8" id="KW-0472">Membrane</keyword>
<dbReference type="InterPro" id="IPR002159">
    <property type="entry name" value="CD36_fam"/>
</dbReference>
<keyword evidence="10" id="KW-1185">Reference proteome</keyword>
<protein>
    <submittedName>
        <fullName evidence="9">Uncharacterized protein</fullName>
    </submittedName>
</protein>
<evidence type="ECO:0000256" key="2">
    <source>
        <dbReference type="ARBA" id="ARBA00010532"/>
    </source>
</evidence>
<keyword evidence="4 8" id="KW-0812">Transmembrane</keyword>
<dbReference type="AlphaFoldDB" id="A0A8J2PJZ2"/>
<name>A0A8J2PJZ2_9HEXA</name>
<evidence type="ECO:0000313" key="9">
    <source>
        <dbReference type="EMBL" id="CAG7833548.1"/>
    </source>
</evidence>
<keyword evidence="7" id="KW-0325">Glycoprotein</keyword>
<dbReference type="Pfam" id="PF01130">
    <property type="entry name" value="CD36"/>
    <property type="match status" value="2"/>
</dbReference>
<comment type="subcellular location">
    <subcellularLocation>
        <location evidence="1">Cell membrane</location>
    </subcellularLocation>
</comment>
<dbReference type="OrthoDB" id="18585at2759"/>
<keyword evidence="3" id="KW-1003">Cell membrane</keyword>
<sequence>MAKNRRPYVEALPKRFQKIRNLLNRPWSFLFGAIACAFLLAMILLLKPIVIKWRVEQETLFTKGTETYRKLVNITVPIYFKIRVFNITNPDALEKREKFKLQELGPYVYEEKRIKNVSKENLEEGTITFKEIKIFKFRPDLSNGRVEMHPAYDVFTELNPKGYHRQFTGGHFAYFNQENSTDTGEFEYFSGVKGSERFGQILSWNGEKELSFWTNNSLPADQQFCNKLNGSDGIPGWQFRIANNALQSPSKNPDNQCFCQDPGGGLEKECIDGLYRAFNCYHDAPMVISKPHFLDGAQSLLDGVEGLNPRRDVHDSMYSIEPVSGMFLTCSVKFQLSAEIQPYPGVIDDLPHVFVPLLWVEQNSSLDQAHSDFIMWMKVIPLRIIAWIEWALAILAGLMLAYAIYMTTRKTPRKSELRGVELEPISVTTTASKVENNTLHFLSYRIESFGGTCKEQTLKILVKLFLKKLRAPFVLFGLLLLLMAGVRKHLRDRVFVSFSFCHFNKRSTKSLVRHTYEFIMDIDLIL</sequence>
<dbReference type="EMBL" id="CAJVCH010569921">
    <property type="protein sequence ID" value="CAG7833548.1"/>
    <property type="molecule type" value="Genomic_DNA"/>
</dbReference>